<proteinExistence type="predicted"/>
<comment type="caution">
    <text evidence="2">The sequence shown here is derived from an EMBL/GenBank/DDBJ whole genome shotgun (WGS) entry which is preliminary data.</text>
</comment>
<keyword evidence="3" id="KW-1185">Reference proteome</keyword>
<accession>A0A9N7YMA1</accession>
<dbReference type="AlphaFoldDB" id="A0A9N7YMA1"/>
<sequence>MLMETCYRKDRRWLGQMFPSRDDSPSEPGNPCEGSPLQLGLTVVPNAFTQRGWALTHGTVAYPIRPRQMAAHTESDSERGFFSPQSPSVCSLWELSGCSITLYELNQE</sequence>
<evidence type="ECO:0000256" key="1">
    <source>
        <dbReference type="SAM" id="MobiDB-lite"/>
    </source>
</evidence>
<name>A0A9N7YMA1_PLEPL</name>
<feature type="region of interest" description="Disordered" evidence="1">
    <location>
        <begin position="16"/>
        <end position="36"/>
    </location>
</feature>
<dbReference type="EMBL" id="CADEAL010001954">
    <property type="protein sequence ID" value="CAB1436894.1"/>
    <property type="molecule type" value="Genomic_DNA"/>
</dbReference>
<evidence type="ECO:0000313" key="3">
    <source>
        <dbReference type="Proteomes" id="UP001153269"/>
    </source>
</evidence>
<protein>
    <submittedName>
        <fullName evidence="2">Uncharacterized protein</fullName>
    </submittedName>
</protein>
<organism evidence="2 3">
    <name type="scientific">Pleuronectes platessa</name>
    <name type="common">European plaice</name>
    <dbReference type="NCBI Taxonomy" id="8262"/>
    <lineage>
        <taxon>Eukaryota</taxon>
        <taxon>Metazoa</taxon>
        <taxon>Chordata</taxon>
        <taxon>Craniata</taxon>
        <taxon>Vertebrata</taxon>
        <taxon>Euteleostomi</taxon>
        <taxon>Actinopterygii</taxon>
        <taxon>Neopterygii</taxon>
        <taxon>Teleostei</taxon>
        <taxon>Neoteleostei</taxon>
        <taxon>Acanthomorphata</taxon>
        <taxon>Carangaria</taxon>
        <taxon>Pleuronectiformes</taxon>
        <taxon>Pleuronectoidei</taxon>
        <taxon>Pleuronectidae</taxon>
        <taxon>Pleuronectes</taxon>
    </lineage>
</organism>
<evidence type="ECO:0000313" key="2">
    <source>
        <dbReference type="EMBL" id="CAB1436894.1"/>
    </source>
</evidence>
<gene>
    <name evidence="2" type="ORF">PLEPLA_LOCUS24927</name>
</gene>
<feature type="non-terminal residue" evidence="2">
    <location>
        <position position="108"/>
    </location>
</feature>
<reference evidence="2" key="1">
    <citation type="submission" date="2020-03" db="EMBL/GenBank/DDBJ databases">
        <authorList>
            <person name="Weist P."/>
        </authorList>
    </citation>
    <scope>NUCLEOTIDE SEQUENCE</scope>
</reference>
<dbReference type="Proteomes" id="UP001153269">
    <property type="component" value="Unassembled WGS sequence"/>
</dbReference>